<dbReference type="PANTHER" id="PTHR38340:SF1">
    <property type="entry name" value="S-LAYER PROTEIN"/>
    <property type="match status" value="1"/>
</dbReference>
<dbReference type="Proteomes" id="UP000242502">
    <property type="component" value="Unassembled WGS sequence"/>
</dbReference>
<feature type="compositionally biased region" description="Acidic residues" evidence="4">
    <location>
        <begin position="228"/>
        <end position="243"/>
    </location>
</feature>
<evidence type="ECO:0008006" key="9">
    <source>
        <dbReference type="Google" id="ProtNLM"/>
    </source>
</evidence>
<feature type="domain" description="Haemolysin-type calcium binding-related" evidence="5">
    <location>
        <begin position="1002"/>
        <end position="1041"/>
    </location>
</feature>
<feature type="region of interest" description="Disordered" evidence="4">
    <location>
        <begin position="130"/>
        <end position="159"/>
    </location>
</feature>
<evidence type="ECO:0000313" key="8">
    <source>
        <dbReference type="Proteomes" id="UP000242502"/>
    </source>
</evidence>
<evidence type="ECO:0000256" key="3">
    <source>
        <dbReference type="ARBA" id="ARBA00022837"/>
    </source>
</evidence>
<feature type="compositionally biased region" description="Acidic residues" evidence="4">
    <location>
        <begin position="197"/>
        <end position="212"/>
    </location>
</feature>
<protein>
    <recommendedName>
        <fullName evidence="9">Haemolysin-type calcium binding-related domain-containing protein</fullName>
    </recommendedName>
</protein>
<feature type="region of interest" description="Disordered" evidence="4">
    <location>
        <begin position="1079"/>
        <end position="1128"/>
    </location>
</feature>
<dbReference type="InterPro" id="IPR011049">
    <property type="entry name" value="Serralysin-like_metalloprot_C"/>
</dbReference>
<dbReference type="EMBL" id="MDLC01000007">
    <property type="protein sequence ID" value="ODS24532.1"/>
    <property type="molecule type" value="Genomic_DNA"/>
</dbReference>
<evidence type="ECO:0000256" key="2">
    <source>
        <dbReference type="ARBA" id="ARBA00022525"/>
    </source>
</evidence>
<evidence type="ECO:0000313" key="7">
    <source>
        <dbReference type="EMBL" id="ODS24532.1"/>
    </source>
</evidence>
<evidence type="ECO:0000259" key="6">
    <source>
        <dbReference type="Pfam" id="PF22322"/>
    </source>
</evidence>
<evidence type="ECO:0000259" key="5">
    <source>
        <dbReference type="Pfam" id="PF06594"/>
    </source>
</evidence>
<feature type="domain" description="Haemolysin-type calcium binding-related" evidence="5">
    <location>
        <begin position="1182"/>
        <end position="1222"/>
    </location>
</feature>
<proteinExistence type="predicted"/>
<dbReference type="GO" id="GO:0005509">
    <property type="term" value="F:calcium ion binding"/>
    <property type="evidence" value="ECO:0007669"/>
    <property type="project" value="InterPro"/>
</dbReference>
<keyword evidence="3" id="KW-0106">Calcium</keyword>
<dbReference type="SUPFAM" id="SSF103647">
    <property type="entry name" value="TSP type-3 repeat"/>
    <property type="match status" value="1"/>
</dbReference>
<comment type="subcellular location">
    <subcellularLocation>
        <location evidence="1">Secreted</location>
    </subcellularLocation>
</comment>
<dbReference type="InterPro" id="IPR001343">
    <property type="entry name" value="Hemolysn_Ca-bd"/>
</dbReference>
<gene>
    <name evidence="7" type="ORF">AB835_02785</name>
</gene>
<dbReference type="InterPro" id="IPR028974">
    <property type="entry name" value="TSP_type-3_rpt"/>
</dbReference>
<reference evidence="7 8" key="1">
    <citation type="journal article" date="2016" name="Appl. Environ. Microbiol.">
        <title>Lack of Overt Genome Reduction in the Bryostatin-Producing Bryozoan Symbiont "Candidatus Endobugula sertula".</title>
        <authorList>
            <person name="Miller I.J."/>
            <person name="Vanee N."/>
            <person name="Fong S.S."/>
            <person name="Lim-Fong G.E."/>
            <person name="Kwan J.C."/>
        </authorList>
    </citation>
    <scope>NUCLEOTIDE SEQUENCE [LARGE SCALE GENOMIC DNA]</scope>
    <source>
        <strain evidence="7">AB1-4</strain>
    </source>
</reference>
<sequence length="1881" mass="201145">MSFLIDNTPGARQSVNEAISSGLPGRANGPADAYRHLVWGAELTRRYRENIARSILDFHELSSDDARQTAMDLHNNERAIEIGKEIADNNGDWGDILDRARQEINDSVQDPAIVDSTGQITGGNGAAWYPENEWSQNPKNDNTGQRIDTADSNWPPSWPNTPFWDIETETTTTTWDPDNHNLIDSDTGQVVQAINDLDQDGTPDSIDDDIDGDGIPNNIDAEPVGPDADGDGIPDSEDPDIDGDGIPNGIDPEPNGEIVTPEPEAPPVPPVPPRDPLALDLNLDGEVGTVGIEAGAFFDVDNNGFAESTSWIGPEDGFVVLDRNGDGDITHGGELFGTETLLENGEFAVNGFEAIAELDANGDGVIDANDAQFEHLRVWRDADSDGVSDDGELMTLDEAGVVSIDLAYTEDAFTDDNGVLHQEIGSYTRRTSNNESAVSAAAKTAVTSVAPDGEDNDFIAGSQLVINAESDNDAIDISRLNGQPWLQQSYLNGGAGNDRIHGADSHDMLVGGSGNDTLSGNGGSDVYRFGVGAGQDVIINHDDSDSTDSILLDGNIRPENIELSREGDDLLLVIVGTDDQLRIQNHFLGGSQAIDAIAFNAPELEGLVWDAAAMTAELERSIATEITTETEVAHTLWFDSDRRFSVPVDEQLGEDIPITESIAALPDVAGVGNVYSLHQAMARDASGELEALVQQFVEEQDPDVRDQLVLDILYRWTAQHDVTPESRGQYIDGRQVGVLETLWGEKLTGGQTNPGPRFSGTLKTLFDQYSDTLFFELSKQSHLQDVFLLSHFTQDDTGAWSGDYTNAIAYIFNWVTQDNDAGLVVLDDFYRAIRGIDPYQNLYVNDLKVEFEAQLVELEAVNPDTYRLILEYVRQENDVINGTEGDDLLEGFGGSDVLNGLAGNDTLLGGTGNDTLNGSDGHDDLQGGEGSDVLNGGVGNDTLLGGTGNDTLNGGEGADTYRYTSGNITINNYHTDDSEDVLELPEGISPDDVLARRHFGDDLLLQIHTTGAEIRVVNYFVSTQYELTTVRFADGTEWQRDAIRAHVLQPTAGNDYIVGYADDDTLNGLSGNDTLIGNTGNDSLSGDEGNDDLQGGIGNDALSGGVGNDKLQGGSGDDSLNGGAGSDWLSGNSGNDTYLVNVGDGYTTISNYDTAAGRYDQLVLGEGINPDDVIAQRFSNDNLRLTLNDTGDVVTITDYFRGSAYELNAVVFNDGTVWDAATIAQQVLIPTEGDDYLVAYGDNDVLDALAGNDTVLGAAGNDTLLGGTGNDVLNGGAGDDVLEGGLGMDTLEGGAGNDTIIVGDAIASPSGDNHIRFGRGDGHDLVDIREYLLSAEELDQTTIVFTSGLLSADIELEIAPSQQPNAEQEDIVFRIIDTGETITLDAGFTLNPQLVTLHFENSGLDDFQLSTTSIAAIAEQTVGDQTLNLEDVMSRIYRTDVQDTFGHSAFMGTEADENLLVGGLLSGAQSVEGNGGSDSILLDGNDDFVADTAGSHNGHFRIRDFVIDDISTNEEADVFDIGAFLRGSTIDASTIGHYVHIVSHPNGAGLSFIFVDRDGQFTDQDRANLTNDPYGGGHGADLFFEFQGHAANNNIAQLTGFADNTEEQFQTLLDWGFFDVSTANSEAPERPVEDLTAPIFIQGTEDADNLLGTIRDDIFLSEGLSLGTESIRGHGGSDILQLSAEDVHASGGAGDSNGHYRIRDFVIGDTHTDNAADVFDLGAFLRGSDIDASTMGHYVHIVSHYNGAGLSFVFVDRDGQFTDQDRANLTNDPYGGGHGADLFFEFQGRAANNNIAQLTGFADNTEEQFQTLLDWGFFDVSTANSEAPERPVEDLTAPIFIQGTEDADNLLGTIRDDIFLSEGLSSGVESIQGNGGSDTHG</sequence>
<dbReference type="InterPro" id="IPR054246">
    <property type="entry name" value="DUF6973"/>
</dbReference>
<dbReference type="GO" id="GO:0005576">
    <property type="term" value="C:extracellular region"/>
    <property type="evidence" value="ECO:0007669"/>
    <property type="project" value="UniProtKB-SubCell"/>
</dbReference>
<evidence type="ECO:0000256" key="4">
    <source>
        <dbReference type="SAM" id="MobiDB-lite"/>
    </source>
</evidence>
<feature type="region of interest" description="Disordered" evidence="4">
    <location>
        <begin position="912"/>
        <end position="940"/>
    </location>
</feature>
<dbReference type="InterPro" id="IPR010566">
    <property type="entry name" value="Haemolys_ca-bd"/>
</dbReference>
<dbReference type="Gene3D" id="4.10.1080.10">
    <property type="entry name" value="TSP type-3 repeat"/>
    <property type="match status" value="1"/>
</dbReference>
<organism evidence="7 8">
    <name type="scientific">Candidatus Endobugula sertula</name>
    <name type="common">Bugula neritina bacterial symbiont</name>
    <dbReference type="NCBI Taxonomy" id="62101"/>
    <lineage>
        <taxon>Bacteria</taxon>
        <taxon>Pseudomonadati</taxon>
        <taxon>Pseudomonadota</taxon>
        <taxon>Gammaproteobacteria</taxon>
        <taxon>Cellvibrionales</taxon>
        <taxon>Cellvibrionaceae</taxon>
        <taxon>Candidatus Endobugula</taxon>
    </lineage>
</organism>
<keyword evidence="2" id="KW-0964">Secreted</keyword>
<feature type="compositionally biased region" description="Polar residues" evidence="4">
    <location>
        <begin position="133"/>
        <end position="155"/>
    </location>
</feature>
<dbReference type="Pfam" id="PF06594">
    <property type="entry name" value="HCBP_related"/>
    <property type="match status" value="3"/>
</dbReference>
<name>A0A1D2QSG2_9GAMM</name>
<evidence type="ECO:0000256" key="1">
    <source>
        <dbReference type="ARBA" id="ARBA00004613"/>
    </source>
</evidence>
<dbReference type="Gene3D" id="2.150.10.10">
    <property type="entry name" value="Serralysin-like metalloprotease, C-terminal"/>
    <property type="match status" value="5"/>
</dbReference>
<accession>A0A1D2QSG2</accession>
<dbReference type="InterPro" id="IPR018511">
    <property type="entry name" value="Hemolysin-typ_Ca-bd_CS"/>
</dbReference>
<dbReference type="PANTHER" id="PTHR38340">
    <property type="entry name" value="S-LAYER PROTEIN"/>
    <property type="match status" value="1"/>
</dbReference>
<feature type="compositionally biased region" description="Low complexity" evidence="4">
    <location>
        <begin position="244"/>
        <end position="253"/>
    </location>
</feature>
<feature type="domain" description="Haemolysin-type calcium binding-related" evidence="5">
    <location>
        <begin position="569"/>
        <end position="600"/>
    </location>
</feature>
<comment type="caution">
    <text evidence="7">The sequence shown here is derived from an EMBL/GenBank/DDBJ whole genome shotgun (WGS) entry which is preliminary data.</text>
</comment>
<dbReference type="InterPro" id="IPR050557">
    <property type="entry name" value="RTX_toxin/Mannuronan_C5-epim"/>
</dbReference>
<dbReference type="PRINTS" id="PR00313">
    <property type="entry name" value="CABNDNGRPT"/>
</dbReference>
<dbReference type="SUPFAM" id="SSF51120">
    <property type="entry name" value="beta-Roll"/>
    <property type="match status" value="4"/>
</dbReference>
<dbReference type="STRING" id="62101.AB835_02785"/>
<feature type="domain" description="DUF6973" evidence="6">
    <location>
        <begin position="26"/>
        <end position="90"/>
    </location>
</feature>
<dbReference type="Pfam" id="PF00353">
    <property type="entry name" value="HemolysinCabind"/>
    <property type="match status" value="7"/>
</dbReference>
<feature type="region of interest" description="Disordered" evidence="4">
    <location>
        <begin position="197"/>
        <end position="271"/>
    </location>
</feature>
<dbReference type="PROSITE" id="PS00330">
    <property type="entry name" value="HEMOLYSIN_CALCIUM"/>
    <property type="match status" value="8"/>
</dbReference>
<dbReference type="Pfam" id="PF22322">
    <property type="entry name" value="DUF6973"/>
    <property type="match status" value="1"/>
</dbReference>